<dbReference type="CDD" id="cd04216">
    <property type="entry name" value="Phytocyanin"/>
    <property type="match status" value="1"/>
</dbReference>
<accession>A0AAV3QS72</accession>
<keyword evidence="2" id="KW-0186">Copper</keyword>
<reference evidence="8 9" key="1">
    <citation type="submission" date="2024-01" db="EMBL/GenBank/DDBJ databases">
        <title>The complete chloroplast genome sequence of Lithospermum erythrorhizon: insights into the phylogenetic relationship among Boraginaceae species and the maternal lineages of purple gromwells.</title>
        <authorList>
            <person name="Okada T."/>
            <person name="Watanabe K."/>
        </authorList>
    </citation>
    <scope>NUCLEOTIDE SEQUENCE [LARGE SCALE GENOMIC DNA]</scope>
</reference>
<dbReference type="Proteomes" id="UP001454036">
    <property type="component" value="Unassembled WGS sequence"/>
</dbReference>
<keyword evidence="9" id="KW-1185">Reference proteome</keyword>
<feature type="compositionally biased region" description="Polar residues" evidence="4">
    <location>
        <begin position="122"/>
        <end position="133"/>
    </location>
</feature>
<dbReference type="InterPro" id="IPR008972">
    <property type="entry name" value="Cupredoxin"/>
</dbReference>
<dbReference type="InterPro" id="IPR003245">
    <property type="entry name" value="Phytocyanin_dom"/>
</dbReference>
<keyword evidence="5" id="KW-0812">Transmembrane</keyword>
<evidence type="ECO:0000313" key="9">
    <source>
        <dbReference type="Proteomes" id="UP001454036"/>
    </source>
</evidence>
<dbReference type="SUPFAM" id="SSF49503">
    <property type="entry name" value="Cupredoxins"/>
    <property type="match status" value="1"/>
</dbReference>
<keyword evidence="5" id="KW-1133">Transmembrane helix</keyword>
<organism evidence="8 9">
    <name type="scientific">Lithospermum erythrorhizon</name>
    <name type="common">Purple gromwell</name>
    <name type="synonym">Lithospermum officinale var. erythrorhizon</name>
    <dbReference type="NCBI Taxonomy" id="34254"/>
    <lineage>
        <taxon>Eukaryota</taxon>
        <taxon>Viridiplantae</taxon>
        <taxon>Streptophyta</taxon>
        <taxon>Embryophyta</taxon>
        <taxon>Tracheophyta</taxon>
        <taxon>Spermatophyta</taxon>
        <taxon>Magnoliopsida</taxon>
        <taxon>eudicotyledons</taxon>
        <taxon>Gunneridae</taxon>
        <taxon>Pentapetalae</taxon>
        <taxon>asterids</taxon>
        <taxon>lamiids</taxon>
        <taxon>Boraginales</taxon>
        <taxon>Boraginaceae</taxon>
        <taxon>Boraginoideae</taxon>
        <taxon>Lithospermeae</taxon>
        <taxon>Lithospermum</taxon>
    </lineage>
</organism>
<dbReference type="PROSITE" id="PS00196">
    <property type="entry name" value="COPPER_BLUE"/>
    <property type="match status" value="1"/>
</dbReference>
<dbReference type="GO" id="GO:0009055">
    <property type="term" value="F:electron transfer activity"/>
    <property type="evidence" value="ECO:0007669"/>
    <property type="project" value="InterPro"/>
</dbReference>
<evidence type="ECO:0000256" key="6">
    <source>
        <dbReference type="SAM" id="SignalP"/>
    </source>
</evidence>
<name>A0AAV3QS72_LITER</name>
<dbReference type="GO" id="GO:0005886">
    <property type="term" value="C:plasma membrane"/>
    <property type="evidence" value="ECO:0007669"/>
    <property type="project" value="TreeGrafter"/>
</dbReference>
<evidence type="ECO:0000256" key="5">
    <source>
        <dbReference type="SAM" id="Phobius"/>
    </source>
</evidence>
<proteinExistence type="predicted"/>
<feature type="signal peptide" evidence="6">
    <location>
        <begin position="1"/>
        <end position="19"/>
    </location>
</feature>
<sequence length="191" mass="19236">MARLGSFIVCMALVISVLATSIMGTTYTVGDANGWALGVDYGTWASGKTFKVGDSLVFNYGSSHSVSEVSPSDYSSCSSSNALSTDRSGGTTITLKTAGQHYFVCGVPGHCDGGQKLTVTVSGAETDTPSGGSTIAPPSGNTTPETPTTTTNAPTSTKNNDVPHSSSGSSLSPIAAIFFVACGVVVSGFIV</sequence>
<dbReference type="InterPro" id="IPR028871">
    <property type="entry name" value="BlueCu_1_BS"/>
</dbReference>
<keyword evidence="3" id="KW-0325">Glycoprotein</keyword>
<evidence type="ECO:0000256" key="2">
    <source>
        <dbReference type="ARBA" id="ARBA00023008"/>
    </source>
</evidence>
<dbReference type="PROSITE" id="PS51485">
    <property type="entry name" value="PHYTOCYANIN"/>
    <property type="match status" value="1"/>
</dbReference>
<feature type="domain" description="Phytocyanin" evidence="7">
    <location>
        <begin position="25"/>
        <end position="123"/>
    </location>
</feature>
<dbReference type="EMBL" id="BAABME010005914">
    <property type="protein sequence ID" value="GAA0166957.1"/>
    <property type="molecule type" value="Genomic_DNA"/>
</dbReference>
<evidence type="ECO:0000313" key="8">
    <source>
        <dbReference type="EMBL" id="GAA0166957.1"/>
    </source>
</evidence>
<comment type="caution">
    <text evidence="8">The sequence shown here is derived from an EMBL/GenBank/DDBJ whole genome shotgun (WGS) entry which is preliminary data.</text>
</comment>
<protein>
    <recommendedName>
        <fullName evidence="7">Phytocyanin domain-containing protein</fullName>
    </recommendedName>
</protein>
<gene>
    <name evidence="8" type="ORF">LIER_21998</name>
</gene>
<dbReference type="InterPro" id="IPR039391">
    <property type="entry name" value="Phytocyanin-like"/>
</dbReference>
<dbReference type="PANTHER" id="PTHR33021:SF193">
    <property type="entry name" value="OS06G0218600 PROTEIN"/>
    <property type="match status" value="1"/>
</dbReference>
<dbReference type="FunFam" id="2.60.40.420:FF:000003">
    <property type="entry name" value="Blue copper"/>
    <property type="match status" value="1"/>
</dbReference>
<evidence type="ECO:0000256" key="3">
    <source>
        <dbReference type="ARBA" id="ARBA00023180"/>
    </source>
</evidence>
<feature type="transmembrane region" description="Helical" evidence="5">
    <location>
        <begin position="171"/>
        <end position="190"/>
    </location>
</feature>
<dbReference type="AlphaFoldDB" id="A0AAV3QS72"/>
<keyword evidence="1" id="KW-0479">Metal-binding</keyword>
<dbReference type="PANTHER" id="PTHR33021">
    <property type="entry name" value="BLUE COPPER PROTEIN"/>
    <property type="match status" value="1"/>
</dbReference>
<feature type="region of interest" description="Disordered" evidence="4">
    <location>
        <begin position="122"/>
        <end position="167"/>
    </location>
</feature>
<evidence type="ECO:0000256" key="4">
    <source>
        <dbReference type="SAM" id="MobiDB-lite"/>
    </source>
</evidence>
<dbReference type="Pfam" id="PF02298">
    <property type="entry name" value="Cu_bind_like"/>
    <property type="match status" value="1"/>
</dbReference>
<keyword evidence="5" id="KW-0472">Membrane</keyword>
<keyword evidence="6" id="KW-0732">Signal</keyword>
<feature type="chain" id="PRO_5043394052" description="Phytocyanin domain-containing protein" evidence="6">
    <location>
        <begin position="20"/>
        <end position="191"/>
    </location>
</feature>
<dbReference type="GO" id="GO:0046872">
    <property type="term" value="F:metal ion binding"/>
    <property type="evidence" value="ECO:0007669"/>
    <property type="project" value="UniProtKB-KW"/>
</dbReference>
<evidence type="ECO:0000256" key="1">
    <source>
        <dbReference type="ARBA" id="ARBA00022723"/>
    </source>
</evidence>
<feature type="compositionally biased region" description="Low complexity" evidence="4">
    <location>
        <begin position="137"/>
        <end position="167"/>
    </location>
</feature>
<dbReference type="Gene3D" id="2.60.40.420">
    <property type="entry name" value="Cupredoxins - blue copper proteins"/>
    <property type="match status" value="1"/>
</dbReference>
<evidence type="ECO:0000259" key="7">
    <source>
        <dbReference type="PROSITE" id="PS51485"/>
    </source>
</evidence>